<organism evidence="1 2">
    <name type="scientific">Coprinellus micaceus</name>
    <name type="common">Glistening ink-cap mushroom</name>
    <name type="synonym">Coprinus micaceus</name>
    <dbReference type="NCBI Taxonomy" id="71717"/>
    <lineage>
        <taxon>Eukaryota</taxon>
        <taxon>Fungi</taxon>
        <taxon>Dikarya</taxon>
        <taxon>Basidiomycota</taxon>
        <taxon>Agaricomycotina</taxon>
        <taxon>Agaricomycetes</taxon>
        <taxon>Agaricomycetidae</taxon>
        <taxon>Agaricales</taxon>
        <taxon>Agaricineae</taxon>
        <taxon>Psathyrellaceae</taxon>
        <taxon>Coprinellus</taxon>
    </lineage>
</organism>
<gene>
    <name evidence="1" type="ORF">FA13DRAFT_1605308</name>
</gene>
<name>A0A4Y7TWE0_COPMI</name>
<reference evidence="1 2" key="1">
    <citation type="journal article" date="2019" name="Nat. Ecol. Evol.">
        <title>Megaphylogeny resolves global patterns of mushroom evolution.</title>
        <authorList>
            <person name="Varga T."/>
            <person name="Krizsan K."/>
            <person name="Foldi C."/>
            <person name="Dima B."/>
            <person name="Sanchez-Garcia M."/>
            <person name="Sanchez-Ramirez S."/>
            <person name="Szollosi G.J."/>
            <person name="Szarkandi J.G."/>
            <person name="Papp V."/>
            <person name="Albert L."/>
            <person name="Andreopoulos W."/>
            <person name="Angelini C."/>
            <person name="Antonin V."/>
            <person name="Barry K.W."/>
            <person name="Bougher N.L."/>
            <person name="Buchanan P."/>
            <person name="Buyck B."/>
            <person name="Bense V."/>
            <person name="Catcheside P."/>
            <person name="Chovatia M."/>
            <person name="Cooper J."/>
            <person name="Damon W."/>
            <person name="Desjardin D."/>
            <person name="Finy P."/>
            <person name="Geml J."/>
            <person name="Haridas S."/>
            <person name="Hughes K."/>
            <person name="Justo A."/>
            <person name="Karasinski D."/>
            <person name="Kautmanova I."/>
            <person name="Kiss B."/>
            <person name="Kocsube S."/>
            <person name="Kotiranta H."/>
            <person name="LaButti K.M."/>
            <person name="Lechner B.E."/>
            <person name="Liimatainen K."/>
            <person name="Lipzen A."/>
            <person name="Lukacs Z."/>
            <person name="Mihaltcheva S."/>
            <person name="Morgado L.N."/>
            <person name="Niskanen T."/>
            <person name="Noordeloos M.E."/>
            <person name="Ohm R.A."/>
            <person name="Ortiz-Santana B."/>
            <person name="Ovrebo C."/>
            <person name="Racz N."/>
            <person name="Riley R."/>
            <person name="Savchenko A."/>
            <person name="Shiryaev A."/>
            <person name="Soop K."/>
            <person name="Spirin V."/>
            <person name="Szebenyi C."/>
            <person name="Tomsovsky M."/>
            <person name="Tulloss R.E."/>
            <person name="Uehling J."/>
            <person name="Grigoriev I.V."/>
            <person name="Vagvolgyi C."/>
            <person name="Papp T."/>
            <person name="Martin F.M."/>
            <person name="Miettinen O."/>
            <person name="Hibbett D.S."/>
            <person name="Nagy L.G."/>
        </authorList>
    </citation>
    <scope>NUCLEOTIDE SEQUENCE [LARGE SCALE GENOMIC DNA]</scope>
    <source>
        <strain evidence="1 2">FP101781</strain>
    </source>
</reference>
<evidence type="ECO:0000313" key="2">
    <source>
        <dbReference type="Proteomes" id="UP000298030"/>
    </source>
</evidence>
<evidence type="ECO:0000313" key="1">
    <source>
        <dbReference type="EMBL" id="TEB38495.1"/>
    </source>
</evidence>
<dbReference type="Gene3D" id="3.40.50.300">
    <property type="entry name" value="P-loop containing nucleotide triphosphate hydrolases"/>
    <property type="match status" value="1"/>
</dbReference>
<feature type="non-terminal residue" evidence="1">
    <location>
        <position position="73"/>
    </location>
</feature>
<evidence type="ECO:0008006" key="3">
    <source>
        <dbReference type="Google" id="ProtNLM"/>
    </source>
</evidence>
<keyword evidence="2" id="KW-1185">Reference proteome</keyword>
<dbReference type="OrthoDB" id="432234at2759"/>
<comment type="caution">
    <text evidence="1">The sequence shown here is derived from an EMBL/GenBank/DDBJ whole genome shotgun (WGS) entry which is preliminary data.</text>
</comment>
<dbReference type="SUPFAM" id="SSF52540">
    <property type="entry name" value="P-loop containing nucleoside triphosphate hydrolases"/>
    <property type="match status" value="1"/>
</dbReference>
<proteinExistence type="predicted"/>
<dbReference type="EMBL" id="QPFP01000003">
    <property type="protein sequence ID" value="TEB38495.1"/>
    <property type="molecule type" value="Genomic_DNA"/>
</dbReference>
<dbReference type="InterPro" id="IPR027417">
    <property type="entry name" value="P-loop_NTPase"/>
</dbReference>
<dbReference type="Proteomes" id="UP000298030">
    <property type="component" value="Unassembled WGS sequence"/>
</dbReference>
<accession>A0A4Y7TWE0</accession>
<dbReference type="AlphaFoldDB" id="A0A4Y7TWE0"/>
<protein>
    <recommendedName>
        <fullName evidence="3">UvrD-like helicase C-terminal domain-containing protein</fullName>
    </recommendedName>
</protein>
<sequence>MTAHRSQGQTMQRVIVDLESSKSIEAAYVMLSRAKSLDGILVLRPFAKSRIMGKLAPGLRMELHRLHILSLKT</sequence>